<dbReference type="PANTHER" id="PTHR33885:SF3">
    <property type="entry name" value="PHAGE SHOCK PROTEIN C"/>
    <property type="match status" value="1"/>
</dbReference>
<keyword evidence="3 7" id="KW-0812">Transmembrane</keyword>
<evidence type="ECO:0000256" key="4">
    <source>
        <dbReference type="ARBA" id="ARBA00022989"/>
    </source>
</evidence>
<feature type="region of interest" description="Disordered" evidence="6">
    <location>
        <begin position="1"/>
        <end position="26"/>
    </location>
</feature>
<dbReference type="EMBL" id="JBHSQJ010000021">
    <property type="protein sequence ID" value="MFC5906920.1"/>
    <property type="molecule type" value="Genomic_DNA"/>
</dbReference>
<comment type="subcellular location">
    <subcellularLocation>
        <location evidence="1">Cell membrane</location>
        <topology evidence="1">Single-pass membrane protein</topology>
    </subcellularLocation>
</comment>
<keyword evidence="2" id="KW-1003">Cell membrane</keyword>
<feature type="transmembrane region" description="Helical" evidence="7">
    <location>
        <begin position="230"/>
        <end position="248"/>
    </location>
</feature>
<evidence type="ECO:0000256" key="2">
    <source>
        <dbReference type="ARBA" id="ARBA00022475"/>
    </source>
</evidence>
<feature type="transmembrane region" description="Helical" evidence="7">
    <location>
        <begin position="286"/>
        <end position="307"/>
    </location>
</feature>
<dbReference type="PANTHER" id="PTHR33885">
    <property type="entry name" value="PHAGE SHOCK PROTEIN C"/>
    <property type="match status" value="1"/>
</dbReference>
<evidence type="ECO:0000256" key="7">
    <source>
        <dbReference type="SAM" id="Phobius"/>
    </source>
</evidence>
<name>A0ABW1FWP3_9ACTN</name>
<feature type="compositionally biased region" description="Low complexity" evidence="6">
    <location>
        <begin position="189"/>
        <end position="214"/>
    </location>
</feature>
<dbReference type="Proteomes" id="UP001596174">
    <property type="component" value="Unassembled WGS sequence"/>
</dbReference>
<feature type="region of interest" description="Disordered" evidence="6">
    <location>
        <begin position="387"/>
        <end position="408"/>
    </location>
</feature>
<feature type="transmembrane region" description="Helical" evidence="7">
    <location>
        <begin position="122"/>
        <end position="138"/>
    </location>
</feature>
<feature type="region of interest" description="Disordered" evidence="6">
    <location>
        <begin position="143"/>
        <end position="227"/>
    </location>
</feature>
<sequence length="427" mass="44058">MTEDQQTVTAAPAPDPAPEQRPPLERSTDHRVVAGVCGGLGRHLDIDPLVFRVVIAVLCLWGGVGLFLYGMAWLIVPVQGTGRNELQRLLSGRVDGQSLGAVLVTVLGTGIFFNYMGARGHLFPLLLIGLLAFAALRYDPAKHRRPPVPPEPPQDAPPPSVPGWWQRPDPMPKAEVTAPVDPLAKATVPTGAASSEATTGETTGGTTEDAAPDAVEPPSTPGRRRRGRGWLGPLFTLLAIGAATWTAVYGNRHDGHVNTLAVLAAALGTLGVGIMLGSLWGRPRGLVALAAVLSAATIVVGAAPWAWEKHSPRVTWAPTSATDLADSYQLGNGTATLDLRALAPGQGHTLVTRVHLGAGSLRVLLPAAPEAVISAKVGVGEVHLPDGSAGGLGSSRTADLNPTGSTANGTLSVDVEVGAGTVEVERG</sequence>
<dbReference type="InterPro" id="IPR052027">
    <property type="entry name" value="PspC"/>
</dbReference>
<accession>A0ABW1FWP3</accession>
<evidence type="ECO:0000256" key="1">
    <source>
        <dbReference type="ARBA" id="ARBA00004162"/>
    </source>
</evidence>
<dbReference type="Pfam" id="PF04024">
    <property type="entry name" value="PspC"/>
    <property type="match status" value="1"/>
</dbReference>
<feature type="transmembrane region" description="Helical" evidence="7">
    <location>
        <begin position="97"/>
        <end position="116"/>
    </location>
</feature>
<feature type="compositionally biased region" description="Pro residues" evidence="6">
    <location>
        <begin position="147"/>
        <end position="161"/>
    </location>
</feature>
<dbReference type="RefSeq" id="WP_380580816.1">
    <property type="nucleotide sequence ID" value="NZ_JBHSQJ010000021.1"/>
</dbReference>
<gene>
    <name evidence="9" type="ORF">ACFP3V_06795</name>
</gene>
<evidence type="ECO:0000256" key="3">
    <source>
        <dbReference type="ARBA" id="ARBA00022692"/>
    </source>
</evidence>
<comment type="caution">
    <text evidence="9">The sequence shown here is derived from an EMBL/GenBank/DDBJ whole genome shotgun (WGS) entry which is preliminary data.</text>
</comment>
<keyword evidence="5 7" id="KW-0472">Membrane</keyword>
<proteinExistence type="predicted"/>
<organism evidence="9 10">
    <name type="scientific">Streptacidiphilus monticola</name>
    <dbReference type="NCBI Taxonomy" id="2161674"/>
    <lineage>
        <taxon>Bacteria</taxon>
        <taxon>Bacillati</taxon>
        <taxon>Actinomycetota</taxon>
        <taxon>Actinomycetes</taxon>
        <taxon>Kitasatosporales</taxon>
        <taxon>Streptomycetaceae</taxon>
        <taxon>Streptacidiphilus</taxon>
    </lineage>
</organism>
<feature type="transmembrane region" description="Helical" evidence="7">
    <location>
        <begin position="49"/>
        <end position="76"/>
    </location>
</feature>
<evidence type="ECO:0000259" key="8">
    <source>
        <dbReference type="Pfam" id="PF04024"/>
    </source>
</evidence>
<feature type="transmembrane region" description="Helical" evidence="7">
    <location>
        <begin position="260"/>
        <end position="279"/>
    </location>
</feature>
<keyword evidence="10" id="KW-1185">Reference proteome</keyword>
<evidence type="ECO:0000256" key="5">
    <source>
        <dbReference type="ARBA" id="ARBA00023136"/>
    </source>
</evidence>
<reference evidence="10" key="1">
    <citation type="journal article" date="2019" name="Int. J. Syst. Evol. Microbiol.">
        <title>The Global Catalogue of Microorganisms (GCM) 10K type strain sequencing project: providing services to taxonomists for standard genome sequencing and annotation.</title>
        <authorList>
            <consortium name="The Broad Institute Genomics Platform"/>
            <consortium name="The Broad Institute Genome Sequencing Center for Infectious Disease"/>
            <person name="Wu L."/>
            <person name="Ma J."/>
        </authorList>
    </citation>
    <scope>NUCLEOTIDE SEQUENCE [LARGE SCALE GENOMIC DNA]</scope>
    <source>
        <strain evidence="10">JCM 4816</strain>
    </source>
</reference>
<evidence type="ECO:0000256" key="6">
    <source>
        <dbReference type="SAM" id="MobiDB-lite"/>
    </source>
</evidence>
<protein>
    <submittedName>
        <fullName evidence="9">PspC domain-containing protein</fullName>
    </submittedName>
</protein>
<evidence type="ECO:0000313" key="9">
    <source>
        <dbReference type="EMBL" id="MFC5906920.1"/>
    </source>
</evidence>
<evidence type="ECO:0000313" key="10">
    <source>
        <dbReference type="Proteomes" id="UP001596174"/>
    </source>
</evidence>
<feature type="domain" description="Phage shock protein PspC N-terminal" evidence="8">
    <location>
        <begin position="23"/>
        <end position="78"/>
    </location>
</feature>
<keyword evidence="4 7" id="KW-1133">Transmembrane helix</keyword>
<dbReference type="InterPro" id="IPR007168">
    <property type="entry name" value="Phageshock_PspC_N"/>
</dbReference>
<feature type="compositionally biased region" description="Polar residues" evidence="6">
    <location>
        <begin position="394"/>
        <end position="408"/>
    </location>
</feature>